<feature type="transmembrane region" description="Helical" evidence="1">
    <location>
        <begin position="6"/>
        <end position="26"/>
    </location>
</feature>
<protein>
    <submittedName>
        <fullName evidence="2">Uncharacterized protein</fullName>
    </submittedName>
</protein>
<organism evidence="2 3">
    <name type="scientific">Steccherinum ochraceum</name>
    <dbReference type="NCBI Taxonomy" id="92696"/>
    <lineage>
        <taxon>Eukaryota</taxon>
        <taxon>Fungi</taxon>
        <taxon>Dikarya</taxon>
        <taxon>Basidiomycota</taxon>
        <taxon>Agaricomycotina</taxon>
        <taxon>Agaricomycetes</taxon>
        <taxon>Polyporales</taxon>
        <taxon>Steccherinaceae</taxon>
        <taxon>Steccherinum</taxon>
    </lineage>
</organism>
<evidence type="ECO:0000313" key="3">
    <source>
        <dbReference type="Proteomes" id="UP000292702"/>
    </source>
</evidence>
<keyword evidence="3" id="KW-1185">Reference proteome</keyword>
<keyword evidence="1" id="KW-0812">Transmembrane</keyword>
<comment type="caution">
    <text evidence="2">The sequence shown here is derived from an EMBL/GenBank/DDBJ whole genome shotgun (WGS) entry which is preliminary data.</text>
</comment>
<gene>
    <name evidence="2" type="ORF">EIP91_002416</name>
</gene>
<evidence type="ECO:0000256" key="1">
    <source>
        <dbReference type="SAM" id="Phobius"/>
    </source>
</evidence>
<dbReference type="EMBL" id="RWJN01000170">
    <property type="protein sequence ID" value="TCD65648.1"/>
    <property type="molecule type" value="Genomic_DNA"/>
</dbReference>
<proteinExistence type="predicted"/>
<name>A0A4R0RPB8_9APHY</name>
<sequence>MNLQFQTFALIAAGSVIAAGLILLIIRRMIFPPRISPELPAVGGLGGRRWRGGGEEEVGEKPVLVDVWAGPRGHLEDGEGEGEGEGMKGGLETRWQDMMPVGARIIVNDPTPSLSPPSRSSVSHRIPPHVEITLAIIMPTPPPYHIPKHKLDPSHDDDDIHDDDSGFEYEEQLVYELGVARIPWKGVGL</sequence>
<accession>A0A4R0RPB8</accession>
<reference evidence="2 3" key="1">
    <citation type="submission" date="2018-11" db="EMBL/GenBank/DDBJ databases">
        <title>Genome assembly of Steccherinum ochraceum LE-BIN_3174, the white-rot fungus of the Steccherinaceae family (The Residual Polyporoid clade, Polyporales, Basidiomycota).</title>
        <authorList>
            <person name="Fedorova T.V."/>
            <person name="Glazunova O.A."/>
            <person name="Landesman E.O."/>
            <person name="Moiseenko K.V."/>
            <person name="Psurtseva N.V."/>
            <person name="Savinova O.S."/>
            <person name="Shakhova N.V."/>
            <person name="Tyazhelova T.V."/>
            <person name="Vasina D.V."/>
        </authorList>
    </citation>
    <scope>NUCLEOTIDE SEQUENCE [LARGE SCALE GENOMIC DNA]</scope>
    <source>
        <strain evidence="2 3">LE-BIN_3174</strain>
    </source>
</reference>
<evidence type="ECO:0000313" key="2">
    <source>
        <dbReference type="EMBL" id="TCD65648.1"/>
    </source>
</evidence>
<dbReference type="AlphaFoldDB" id="A0A4R0RPB8"/>
<keyword evidence="1" id="KW-1133">Transmembrane helix</keyword>
<dbReference type="Proteomes" id="UP000292702">
    <property type="component" value="Unassembled WGS sequence"/>
</dbReference>
<keyword evidence="1" id="KW-0472">Membrane</keyword>